<evidence type="ECO:0000313" key="1">
    <source>
        <dbReference type="EMBL" id="KAJ5199228.1"/>
    </source>
</evidence>
<keyword evidence="2" id="KW-1185">Reference proteome</keyword>
<dbReference type="Proteomes" id="UP001150879">
    <property type="component" value="Unassembled WGS sequence"/>
</dbReference>
<dbReference type="AlphaFoldDB" id="A0A9W9JLN9"/>
<name>A0A9W9JLN9_9EURO</name>
<protein>
    <submittedName>
        <fullName evidence="1">Uncharacterized protein</fullName>
    </submittedName>
</protein>
<comment type="caution">
    <text evidence="1">The sequence shown here is derived from an EMBL/GenBank/DDBJ whole genome shotgun (WGS) entry which is preliminary data.</text>
</comment>
<proteinExistence type="predicted"/>
<evidence type="ECO:0000313" key="2">
    <source>
        <dbReference type="Proteomes" id="UP001150879"/>
    </source>
</evidence>
<accession>A0A9W9JLN9</accession>
<dbReference type="EMBL" id="JAPQKP010000003">
    <property type="protein sequence ID" value="KAJ5199228.1"/>
    <property type="molecule type" value="Genomic_DNA"/>
</dbReference>
<sequence length="104" mass="11704">MSKSNPPTSDLDSTQPAIIHQSQPFIPYPPITTEKRVAVLSRMLVPNDSLYQPAQSKNITALISFYKEGRITVNDEVFVVDGHIASREECIAAKKPYFWEVNLI</sequence>
<reference evidence="1" key="1">
    <citation type="submission" date="2022-11" db="EMBL/GenBank/DDBJ databases">
        <authorList>
            <person name="Petersen C."/>
        </authorList>
    </citation>
    <scope>NUCLEOTIDE SEQUENCE</scope>
    <source>
        <strain evidence="1">IBT 16849</strain>
    </source>
</reference>
<dbReference type="OrthoDB" id="4199986at2759"/>
<reference evidence="1" key="2">
    <citation type="journal article" date="2023" name="IMA Fungus">
        <title>Comparative genomic study of the Penicillium genus elucidates a diverse pangenome and 15 lateral gene transfer events.</title>
        <authorList>
            <person name="Petersen C."/>
            <person name="Sorensen T."/>
            <person name="Nielsen M.R."/>
            <person name="Sondergaard T.E."/>
            <person name="Sorensen J.L."/>
            <person name="Fitzpatrick D.A."/>
            <person name="Frisvad J.C."/>
            <person name="Nielsen K.L."/>
        </authorList>
    </citation>
    <scope>NUCLEOTIDE SEQUENCE</scope>
    <source>
        <strain evidence="1">IBT 16849</strain>
    </source>
</reference>
<organism evidence="1 2">
    <name type="scientific">Penicillium cf. griseofulvum</name>
    <dbReference type="NCBI Taxonomy" id="2972120"/>
    <lineage>
        <taxon>Eukaryota</taxon>
        <taxon>Fungi</taxon>
        <taxon>Dikarya</taxon>
        <taxon>Ascomycota</taxon>
        <taxon>Pezizomycotina</taxon>
        <taxon>Eurotiomycetes</taxon>
        <taxon>Eurotiomycetidae</taxon>
        <taxon>Eurotiales</taxon>
        <taxon>Aspergillaceae</taxon>
        <taxon>Penicillium</taxon>
    </lineage>
</organism>
<gene>
    <name evidence="1" type="ORF">N7472_004432</name>
</gene>